<dbReference type="Proteomes" id="UP000281549">
    <property type="component" value="Unassembled WGS sequence"/>
</dbReference>
<evidence type="ECO:0000313" key="3">
    <source>
        <dbReference type="Proteomes" id="UP000281549"/>
    </source>
</evidence>
<reference evidence="3" key="1">
    <citation type="journal article" date="2018" name="Nat. Microbiol.">
        <title>Leveraging single-cell genomics to expand the fungal tree of life.</title>
        <authorList>
            <person name="Ahrendt S.R."/>
            <person name="Quandt C.A."/>
            <person name="Ciobanu D."/>
            <person name="Clum A."/>
            <person name="Salamov A."/>
            <person name="Andreopoulos B."/>
            <person name="Cheng J.F."/>
            <person name="Woyke T."/>
            <person name="Pelin A."/>
            <person name="Henrissat B."/>
            <person name="Reynolds N.K."/>
            <person name="Benny G.L."/>
            <person name="Smith M.E."/>
            <person name="James T.Y."/>
            <person name="Grigoriev I.V."/>
        </authorList>
    </citation>
    <scope>NUCLEOTIDE SEQUENCE [LARGE SCALE GENOMIC DNA]</scope>
    <source>
        <strain evidence="3">CSF55</strain>
    </source>
</reference>
<evidence type="ECO:0000313" key="2">
    <source>
        <dbReference type="EMBL" id="RKP19448.1"/>
    </source>
</evidence>
<sequence length="422" mass="48809">MKISKKKSQILLALVGLLAVLLLSGFIAYKAIASNEESNSDRRSENSLKNKSNDDTDISNNLEKNFIVEKVEKNEKVENDEIKKLGKDYPVLKSGDLTSISKDIYIKLKLDDENSETLAFEGLYKGVPCISLYHNTRSLHDILNSEFWESRILAIGSMETDDVFVILKDDRWDEDKKRMLDVEEFYRKGLDKGFSLRNCKLKSSNANICSIANYEVTVGYLDDNGSKVYDLLVKNGKSEYISPIFTTLQGSFLYKEGTYFVTNAFYYLNTFEYIYPFQLQQFLLSSFHEIYPFELQQLLTPLTKIVESVESVGYSFTKLRLDMFQFEIVDANVKRVVLSDFSFLEPISKDDKDSNKNMKSLGKIFEELLTKSKKVKKVDYKEFEKLLKSMTLSKKPDYDTIYKTIEDMLKPKKSLIKRMLNI</sequence>
<dbReference type="EMBL" id="ML005221">
    <property type="protein sequence ID" value="RKP19448.1"/>
    <property type="molecule type" value="Genomic_DNA"/>
</dbReference>
<accession>A0A4P9YJ98</accession>
<organism evidence="2 3">
    <name type="scientific">Rozella allomycis (strain CSF55)</name>
    <dbReference type="NCBI Taxonomy" id="988480"/>
    <lineage>
        <taxon>Eukaryota</taxon>
        <taxon>Fungi</taxon>
        <taxon>Fungi incertae sedis</taxon>
        <taxon>Cryptomycota</taxon>
        <taxon>Cryptomycota incertae sedis</taxon>
        <taxon>Rozella</taxon>
    </lineage>
</organism>
<protein>
    <submittedName>
        <fullName evidence="2">Uncharacterized protein</fullName>
    </submittedName>
</protein>
<gene>
    <name evidence="2" type="ORF">ROZALSC1DRAFT_22282</name>
</gene>
<name>A0A4P9YJ98_ROZAC</name>
<dbReference type="AlphaFoldDB" id="A0A4P9YJ98"/>
<feature type="compositionally biased region" description="Basic and acidic residues" evidence="1">
    <location>
        <begin position="39"/>
        <end position="54"/>
    </location>
</feature>
<feature type="region of interest" description="Disordered" evidence="1">
    <location>
        <begin position="38"/>
        <end position="57"/>
    </location>
</feature>
<evidence type="ECO:0000256" key="1">
    <source>
        <dbReference type="SAM" id="MobiDB-lite"/>
    </source>
</evidence>
<proteinExistence type="predicted"/>